<dbReference type="PANTHER" id="PTHR46375:SF3">
    <property type="entry name" value="KELCH REPEAT AND BTB DOMAIN-CONTAINING PROTEIN 13"/>
    <property type="match status" value="1"/>
</dbReference>
<dbReference type="InterPro" id="IPR006652">
    <property type="entry name" value="Kelch_1"/>
</dbReference>
<sequence>MHGGASGYARIFHVKTRFVSSLVCSLAVLLLLAAPAWAHFAWLATDDEGRALLFFNESPAERDYHLPESVAEAEVFATVDGAGPARVELSEVDEEGFVGCRSAEPLAAGATLSTDFVYGNYHGTLLTYSARYAATAEGLASSTSEEGLSATAVMSDGKLRVAVRWNGQPLPESTVTLLAAGAEPVEATTNIDGAAEFDPPAEGLCGVLIGHTDDDAKGEIDGEEYTSASNFLTLTFSKGETKQESSDDASPDEEDEASFLPELPEAVSSFGAAVADGWVYVYSGHTGTAHDHSRANLSTRFVRTRVGGDLDSWEELPMGLPLQGLPLVSHGGKLYRVGGLLAHNLLDEDEDLHSQAAFSEYDPETRRWTDLEPLPLARSSHDAVVIGDKLYAVGGWTLQGDEGSEWIDKVHVYDFADPGAGWTAIDQPFERRALAAGEWNGKLLAIGGMESSHGISQEVNCYDPASGEWTTLADFPGEGMSGFGVSAWNHGGKLYASGFEGVLYQLSDDGAEWTNAGELATPRFFHRLAPGAGKQMLVIGGASAEKGHLASAEALSL</sequence>
<keyword evidence="3" id="KW-1185">Reference proteome</keyword>
<dbReference type="EC" id="5.1.3.24" evidence="2"/>
<feature type="region of interest" description="Disordered" evidence="1">
    <location>
        <begin position="236"/>
        <end position="258"/>
    </location>
</feature>
<comment type="caution">
    <text evidence="2">The sequence shown here is derived from an EMBL/GenBank/DDBJ whole genome shotgun (WGS) entry which is preliminary data.</text>
</comment>
<reference evidence="2 3" key="1">
    <citation type="submission" date="2019-02" db="EMBL/GenBank/DDBJ databases">
        <title>Deep-cultivation of Planctomycetes and their phenomic and genomic characterization uncovers novel biology.</title>
        <authorList>
            <person name="Wiegand S."/>
            <person name="Jogler M."/>
            <person name="Boedeker C."/>
            <person name="Pinto D."/>
            <person name="Vollmers J."/>
            <person name="Rivas-Marin E."/>
            <person name="Kohn T."/>
            <person name="Peeters S.H."/>
            <person name="Heuer A."/>
            <person name="Rast P."/>
            <person name="Oberbeckmann S."/>
            <person name="Bunk B."/>
            <person name="Jeske O."/>
            <person name="Meyerdierks A."/>
            <person name="Storesund J.E."/>
            <person name="Kallscheuer N."/>
            <person name="Luecker S."/>
            <person name="Lage O.M."/>
            <person name="Pohl T."/>
            <person name="Merkel B.J."/>
            <person name="Hornburger P."/>
            <person name="Mueller R.-W."/>
            <person name="Bruemmer F."/>
            <person name="Labrenz M."/>
            <person name="Spormann A.M."/>
            <person name="Op Den Camp H."/>
            <person name="Overmann J."/>
            <person name="Amann R."/>
            <person name="Jetten M.S.M."/>
            <person name="Mascher T."/>
            <person name="Medema M.H."/>
            <person name="Devos D.P."/>
            <person name="Kaster A.-K."/>
            <person name="Ovreas L."/>
            <person name="Rohde M."/>
            <person name="Galperin M.Y."/>
            <person name="Jogler C."/>
        </authorList>
    </citation>
    <scope>NUCLEOTIDE SEQUENCE [LARGE SCALE GENOMIC DNA]</scope>
    <source>
        <strain evidence="2 3">Mal64</strain>
    </source>
</reference>
<gene>
    <name evidence="2" type="primary">nanM</name>
    <name evidence="2" type="ORF">Mal64_02380</name>
</gene>
<protein>
    <submittedName>
        <fullName evidence="2">N-acetylneuraminate epimerase</fullName>
        <ecNumber evidence="2">5.1.3.24</ecNumber>
    </submittedName>
</protein>
<dbReference type="SUPFAM" id="SSF117281">
    <property type="entry name" value="Kelch motif"/>
    <property type="match status" value="1"/>
</dbReference>
<dbReference type="Pfam" id="PF01344">
    <property type="entry name" value="Kelch_1"/>
    <property type="match status" value="2"/>
</dbReference>
<dbReference type="Pfam" id="PF07646">
    <property type="entry name" value="Kelch_2"/>
    <property type="match status" value="1"/>
</dbReference>
<dbReference type="InterPro" id="IPR052392">
    <property type="entry name" value="Kelch-BTB_domain-containing"/>
</dbReference>
<dbReference type="Proteomes" id="UP000315440">
    <property type="component" value="Unassembled WGS sequence"/>
</dbReference>
<name>A0A5C5ZRI7_9BACT</name>
<proteinExistence type="predicted"/>
<feature type="compositionally biased region" description="Acidic residues" evidence="1">
    <location>
        <begin position="246"/>
        <end position="257"/>
    </location>
</feature>
<evidence type="ECO:0000256" key="1">
    <source>
        <dbReference type="SAM" id="MobiDB-lite"/>
    </source>
</evidence>
<dbReference type="PANTHER" id="PTHR46375">
    <property type="entry name" value="KELCH REPEAT AND BTB DOMAIN-CONTAINING PROTEIN 13-RELATED"/>
    <property type="match status" value="1"/>
</dbReference>
<dbReference type="GO" id="GO:0016853">
    <property type="term" value="F:isomerase activity"/>
    <property type="evidence" value="ECO:0007669"/>
    <property type="project" value="UniProtKB-KW"/>
</dbReference>
<dbReference type="AlphaFoldDB" id="A0A5C5ZRI7"/>
<dbReference type="Gene3D" id="2.120.10.80">
    <property type="entry name" value="Kelch-type beta propeller"/>
    <property type="match status" value="2"/>
</dbReference>
<keyword evidence="2" id="KW-0413">Isomerase</keyword>
<dbReference type="EMBL" id="SJPQ01000001">
    <property type="protein sequence ID" value="TWT89856.1"/>
    <property type="molecule type" value="Genomic_DNA"/>
</dbReference>
<dbReference type="SMART" id="SM00612">
    <property type="entry name" value="Kelch"/>
    <property type="match status" value="2"/>
</dbReference>
<evidence type="ECO:0000313" key="2">
    <source>
        <dbReference type="EMBL" id="TWT89856.1"/>
    </source>
</evidence>
<evidence type="ECO:0000313" key="3">
    <source>
        <dbReference type="Proteomes" id="UP000315440"/>
    </source>
</evidence>
<dbReference type="InterPro" id="IPR011498">
    <property type="entry name" value="Kelch_2"/>
</dbReference>
<accession>A0A5C5ZRI7</accession>
<dbReference type="InterPro" id="IPR015915">
    <property type="entry name" value="Kelch-typ_b-propeller"/>
</dbReference>
<organism evidence="2 3">
    <name type="scientific">Pseudobythopirellula maris</name>
    <dbReference type="NCBI Taxonomy" id="2527991"/>
    <lineage>
        <taxon>Bacteria</taxon>
        <taxon>Pseudomonadati</taxon>
        <taxon>Planctomycetota</taxon>
        <taxon>Planctomycetia</taxon>
        <taxon>Pirellulales</taxon>
        <taxon>Lacipirellulaceae</taxon>
        <taxon>Pseudobythopirellula</taxon>
    </lineage>
</organism>